<dbReference type="RefSeq" id="XP_051441140.1">
    <property type="nucleotide sequence ID" value="XM_051591801.1"/>
</dbReference>
<dbReference type="AlphaFoldDB" id="A0AAD5HB46"/>
<reference evidence="2" key="2">
    <citation type="journal article" date="2022" name="Proc. Natl. Acad. Sci. U.S.A.">
        <title>Diploid-dominant life cycles characterize the early evolution of Fungi.</title>
        <authorList>
            <person name="Amses K.R."/>
            <person name="Simmons D.R."/>
            <person name="Longcore J.E."/>
            <person name="Mondo S.J."/>
            <person name="Seto K."/>
            <person name="Jeronimo G.H."/>
            <person name="Bonds A.E."/>
            <person name="Quandt C.A."/>
            <person name="Davis W.J."/>
            <person name="Chang Y."/>
            <person name="Federici B.A."/>
            <person name="Kuo A."/>
            <person name="LaButti K."/>
            <person name="Pangilinan J."/>
            <person name="Andreopoulos W."/>
            <person name="Tritt A."/>
            <person name="Riley R."/>
            <person name="Hundley H."/>
            <person name="Johnson J."/>
            <person name="Lipzen A."/>
            <person name="Barry K."/>
            <person name="Lang B.F."/>
            <person name="Cuomo C.A."/>
            <person name="Buchler N.E."/>
            <person name="Grigoriev I.V."/>
            <person name="Spatafora J.W."/>
            <person name="Stajich J.E."/>
            <person name="James T.Y."/>
        </authorList>
    </citation>
    <scope>NUCLEOTIDE SEQUENCE</scope>
    <source>
        <strain evidence="2">AG</strain>
    </source>
</reference>
<evidence type="ECO:0000313" key="2">
    <source>
        <dbReference type="EMBL" id="KAI8576136.1"/>
    </source>
</evidence>
<feature type="compositionally biased region" description="Basic and acidic residues" evidence="1">
    <location>
        <begin position="171"/>
        <end position="183"/>
    </location>
</feature>
<name>A0AAD5HB46_UMBRA</name>
<feature type="compositionally biased region" description="Polar residues" evidence="1">
    <location>
        <begin position="75"/>
        <end position="88"/>
    </location>
</feature>
<feature type="compositionally biased region" description="Basic and acidic residues" evidence="1">
    <location>
        <begin position="96"/>
        <end position="107"/>
    </location>
</feature>
<sequence>MPLETKGRTFEAEQGRHVDNPFSDSHEVSKPAPPRNDQSSEGNTTNLNPSMPDSAASSNYVSVEESKEFTPYGSIHSTPPDQISQSPLMQPVSPRHTAESEPWRFEDSSFIQPDEDDEAFEYQSVNNSLQLPRARGHSNTTVSSSSSWSDIEASAHQARSDISDSDISIIGKDKASHSDHSTSEDEDGFVDVASHGSRSA</sequence>
<feature type="compositionally biased region" description="Basic and acidic residues" evidence="1">
    <location>
        <begin position="1"/>
        <end position="29"/>
    </location>
</feature>
<dbReference type="Proteomes" id="UP001206595">
    <property type="component" value="Unassembled WGS sequence"/>
</dbReference>
<keyword evidence="3" id="KW-1185">Reference proteome</keyword>
<reference evidence="2" key="1">
    <citation type="submission" date="2021-06" db="EMBL/GenBank/DDBJ databases">
        <authorList>
            <consortium name="DOE Joint Genome Institute"/>
            <person name="Mondo S.J."/>
            <person name="Amses K.R."/>
            <person name="Simmons D.R."/>
            <person name="Longcore J.E."/>
            <person name="Seto K."/>
            <person name="Alves G.H."/>
            <person name="Bonds A.E."/>
            <person name="Quandt C.A."/>
            <person name="Davis W.J."/>
            <person name="Chang Y."/>
            <person name="Letcher P.M."/>
            <person name="Powell M.J."/>
            <person name="Kuo A."/>
            <person name="Labutti K."/>
            <person name="Pangilinan J."/>
            <person name="Andreopoulos W."/>
            <person name="Tritt A."/>
            <person name="Riley R."/>
            <person name="Hundley H."/>
            <person name="Johnson J."/>
            <person name="Lipzen A."/>
            <person name="Barry K."/>
            <person name="Berbee M.L."/>
            <person name="Buchler N.E."/>
            <person name="Grigoriev I.V."/>
            <person name="Spatafora J.W."/>
            <person name="Stajich J.E."/>
            <person name="James T.Y."/>
        </authorList>
    </citation>
    <scope>NUCLEOTIDE SEQUENCE</scope>
    <source>
        <strain evidence="2">AG</strain>
    </source>
</reference>
<dbReference type="GeneID" id="75917144"/>
<evidence type="ECO:0000313" key="3">
    <source>
        <dbReference type="Proteomes" id="UP001206595"/>
    </source>
</evidence>
<comment type="caution">
    <text evidence="2">The sequence shown here is derived from an EMBL/GenBank/DDBJ whole genome shotgun (WGS) entry which is preliminary data.</text>
</comment>
<organism evidence="2 3">
    <name type="scientific">Umbelopsis ramanniana AG</name>
    <dbReference type="NCBI Taxonomy" id="1314678"/>
    <lineage>
        <taxon>Eukaryota</taxon>
        <taxon>Fungi</taxon>
        <taxon>Fungi incertae sedis</taxon>
        <taxon>Mucoromycota</taxon>
        <taxon>Mucoromycotina</taxon>
        <taxon>Umbelopsidomycetes</taxon>
        <taxon>Umbelopsidales</taxon>
        <taxon>Umbelopsidaceae</taxon>
        <taxon>Umbelopsis</taxon>
    </lineage>
</organism>
<feature type="region of interest" description="Disordered" evidence="1">
    <location>
        <begin position="1"/>
        <end position="200"/>
    </location>
</feature>
<feature type="compositionally biased region" description="Polar residues" evidence="1">
    <location>
        <begin position="36"/>
        <end position="61"/>
    </location>
</feature>
<accession>A0AAD5HB46</accession>
<gene>
    <name evidence="2" type="ORF">K450DRAFT_258187</name>
</gene>
<dbReference type="EMBL" id="MU620961">
    <property type="protein sequence ID" value="KAI8576136.1"/>
    <property type="molecule type" value="Genomic_DNA"/>
</dbReference>
<proteinExistence type="predicted"/>
<protein>
    <submittedName>
        <fullName evidence="2">Uncharacterized protein</fullName>
    </submittedName>
</protein>
<evidence type="ECO:0000256" key="1">
    <source>
        <dbReference type="SAM" id="MobiDB-lite"/>
    </source>
</evidence>